<evidence type="ECO:0000313" key="1">
    <source>
        <dbReference type="EMBL" id="GES84400.1"/>
    </source>
</evidence>
<organism evidence="1 2">
    <name type="scientific">Rhizophagus clarus</name>
    <dbReference type="NCBI Taxonomy" id="94130"/>
    <lineage>
        <taxon>Eukaryota</taxon>
        <taxon>Fungi</taxon>
        <taxon>Fungi incertae sedis</taxon>
        <taxon>Mucoromycota</taxon>
        <taxon>Glomeromycotina</taxon>
        <taxon>Glomeromycetes</taxon>
        <taxon>Glomerales</taxon>
        <taxon>Glomeraceae</taxon>
        <taxon>Rhizophagus</taxon>
    </lineage>
</organism>
<protein>
    <submittedName>
        <fullName evidence="1">Uncharacterized protein LOC107794378</fullName>
    </submittedName>
</protein>
<reference evidence="1" key="1">
    <citation type="submission" date="2019-10" db="EMBL/GenBank/DDBJ databases">
        <title>Conservation and host-specific expression of non-tandemly repeated heterogenous ribosome RNA gene in arbuscular mycorrhizal fungi.</title>
        <authorList>
            <person name="Maeda T."/>
            <person name="Kobayashi Y."/>
            <person name="Nakagawa T."/>
            <person name="Ezawa T."/>
            <person name="Yamaguchi K."/>
            <person name="Bino T."/>
            <person name="Nishimoto Y."/>
            <person name="Shigenobu S."/>
            <person name="Kawaguchi M."/>
        </authorList>
    </citation>
    <scope>NUCLEOTIDE SEQUENCE</scope>
    <source>
        <strain evidence="1">HR1</strain>
    </source>
</reference>
<dbReference type="EMBL" id="BLAL01000080">
    <property type="protein sequence ID" value="GES84400.1"/>
    <property type="molecule type" value="Genomic_DNA"/>
</dbReference>
<comment type="caution">
    <text evidence="1">The sequence shown here is derived from an EMBL/GenBank/DDBJ whole genome shotgun (WGS) entry which is preliminary data.</text>
</comment>
<gene>
    <name evidence="1" type="ORF">RCL2_001151700</name>
</gene>
<dbReference type="Proteomes" id="UP000615446">
    <property type="component" value="Unassembled WGS sequence"/>
</dbReference>
<sequence length="287" mass="32945">MYLFMDSDGLNHHTLGNMDHECFNCGAMMWLDKRINVSTRSPVFATCCAKGKVLLPPLQELLPPLDRFLNGMDSTACLFKQNIRMYNSVLSFTSIGTKIDENVMKTSGVYTFRIHGKMYHSIGTLLPNDKKHPQFVQIYIYDTDNELQNRMNVMPNLDPDILVKLQQIATEVAVIMVEDGQETEQTERDIVLHLCEGGLQQIPIVDIYAIIEQICLNYLKFNQKKLHADLYSGLEDAMLQRMKHIIEVELITENNSATQVFIPHIIMSSSDTDLPFTFKFQYNQLLQ</sequence>
<accession>A0A8H3LDK2</accession>
<proteinExistence type="predicted"/>
<dbReference type="AlphaFoldDB" id="A0A8H3LDK2"/>
<dbReference type="OrthoDB" id="1748060at2759"/>
<dbReference type="PANTHER" id="PTHR45786:SF74">
    <property type="entry name" value="ATP-DEPENDENT DNA HELICASE"/>
    <property type="match status" value="1"/>
</dbReference>
<dbReference type="PANTHER" id="PTHR45786">
    <property type="entry name" value="DNA BINDING PROTEIN-LIKE"/>
    <property type="match status" value="1"/>
</dbReference>
<name>A0A8H3LDK2_9GLOM</name>
<evidence type="ECO:0000313" key="2">
    <source>
        <dbReference type="Proteomes" id="UP000615446"/>
    </source>
</evidence>